<geneLocation type="plasmid" evidence="3">
    <name>pts485</name>
</geneLocation>
<keyword evidence="2" id="KW-0614">Plasmid</keyword>
<dbReference type="AlphaFoldDB" id="A0A2K8UIL8"/>
<evidence type="ECO:0000313" key="2">
    <source>
        <dbReference type="EMBL" id="AUB85367.1"/>
    </source>
</evidence>
<organism evidence="2 3">
    <name type="scientific">Candidatus Thiodictyon syntrophicum</name>
    <dbReference type="NCBI Taxonomy" id="1166950"/>
    <lineage>
        <taxon>Bacteria</taxon>
        <taxon>Pseudomonadati</taxon>
        <taxon>Pseudomonadota</taxon>
        <taxon>Gammaproteobacteria</taxon>
        <taxon>Chromatiales</taxon>
        <taxon>Chromatiaceae</taxon>
        <taxon>Thiodictyon</taxon>
    </lineage>
</organism>
<keyword evidence="3" id="KW-1185">Reference proteome</keyword>
<feature type="transmembrane region" description="Helical" evidence="1">
    <location>
        <begin position="106"/>
        <end position="128"/>
    </location>
</feature>
<dbReference type="KEGG" id="tsy:THSYN_31060"/>
<protein>
    <submittedName>
        <fullName evidence="2">Uncharacterized protein</fullName>
    </submittedName>
</protein>
<dbReference type="RefSeq" id="WP_100922994.1">
    <property type="nucleotide sequence ID" value="NZ_CP020372.1"/>
</dbReference>
<proteinExistence type="predicted"/>
<dbReference type="Proteomes" id="UP000232638">
    <property type="component" value="Plasmid pTs485"/>
</dbReference>
<accession>A0A2K8UIL8</accession>
<evidence type="ECO:0000313" key="3">
    <source>
        <dbReference type="Proteomes" id="UP000232638"/>
    </source>
</evidence>
<name>A0A2K8UIL8_9GAMM</name>
<reference evidence="2 3" key="1">
    <citation type="submission" date="2017-03" db="EMBL/GenBank/DDBJ databases">
        <title>Complete genome sequence of Candidatus 'Thiodictyon syntrophicum' sp. nov. strain Cad16T, a photolithoautotroph purple sulfur bacterium isolated from an alpine meromictic lake.</title>
        <authorList>
            <person name="Luedin S.M."/>
            <person name="Pothier J.F."/>
            <person name="Danza F."/>
            <person name="Storelli N."/>
            <person name="Wittwer M."/>
            <person name="Tonolla M."/>
        </authorList>
    </citation>
    <scope>NUCLEOTIDE SEQUENCE [LARGE SCALE GENOMIC DNA]</scope>
    <source>
        <strain evidence="2 3">Cad16T</strain>
        <plasmid evidence="3">Plasmid pts485</plasmid>
    </source>
</reference>
<keyword evidence="1" id="KW-1133">Transmembrane helix</keyword>
<evidence type="ECO:0000256" key="1">
    <source>
        <dbReference type="SAM" id="Phobius"/>
    </source>
</evidence>
<sequence length="132" mass="14687">MNYAGRRTWPDKSKSWEYLGAAESIEDFALRFATDCSLDANTEFVVIEKAGAESDIQFFKVSRVAPYALMPAEPRVEGTQSAGQAPPPQLTSSHDIRKTLLANARFYLKVCFTAVAFFVSAAWLMHIFGLTK</sequence>
<dbReference type="EMBL" id="CP020372">
    <property type="protein sequence ID" value="AUB85367.1"/>
    <property type="molecule type" value="Genomic_DNA"/>
</dbReference>
<keyword evidence="1" id="KW-0812">Transmembrane</keyword>
<gene>
    <name evidence="2" type="ORF">THSYN_31060</name>
</gene>
<keyword evidence="1" id="KW-0472">Membrane</keyword>
<dbReference type="OrthoDB" id="5767224at2"/>